<dbReference type="AlphaFoldDB" id="E0NDR3"/>
<accession>E0NDR3</accession>
<protein>
    <submittedName>
        <fullName evidence="1">Uncharacterized protein</fullName>
    </submittedName>
</protein>
<name>E0NDR3_PEDAC</name>
<proteinExistence type="predicted"/>
<comment type="caution">
    <text evidence="1">The sequence shown here is derived from an EMBL/GenBank/DDBJ whole genome shotgun (WGS) entry which is preliminary data.</text>
</comment>
<gene>
    <name evidence="1" type="ORF">HMPREF0623_0435</name>
</gene>
<dbReference type="HOGENOM" id="CLU_3046300_0_0_9"/>
<organism evidence="1 2">
    <name type="scientific">Pediococcus acidilactici DSM 20284</name>
    <dbReference type="NCBI Taxonomy" id="862514"/>
    <lineage>
        <taxon>Bacteria</taxon>
        <taxon>Bacillati</taxon>
        <taxon>Bacillota</taxon>
        <taxon>Bacilli</taxon>
        <taxon>Lactobacillales</taxon>
        <taxon>Lactobacillaceae</taxon>
        <taxon>Pediococcus</taxon>
        <taxon>Pediococcus acidilactici group</taxon>
    </lineage>
</organism>
<evidence type="ECO:0000313" key="1">
    <source>
        <dbReference type="EMBL" id="EFL96384.1"/>
    </source>
</evidence>
<dbReference type="Proteomes" id="UP000004470">
    <property type="component" value="Unassembled WGS sequence"/>
</dbReference>
<keyword evidence="2" id="KW-1185">Reference proteome</keyword>
<reference evidence="1" key="1">
    <citation type="submission" date="2010-07" db="EMBL/GenBank/DDBJ databases">
        <authorList>
            <person name="Muzny D."/>
            <person name="Qin X."/>
            <person name="Deng J."/>
            <person name="Jiang H."/>
            <person name="Liu Y."/>
            <person name="Qu J."/>
            <person name="Song X.-Z."/>
            <person name="Zhang L."/>
            <person name="Thornton R."/>
            <person name="Coyle M."/>
            <person name="Francisco L."/>
            <person name="Jackson L."/>
            <person name="Javaid M."/>
            <person name="Korchina V."/>
            <person name="Kovar C."/>
            <person name="Mata R."/>
            <person name="Mathew T."/>
            <person name="Ngo R."/>
            <person name="Nguyen L."/>
            <person name="Nguyen N."/>
            <person name="Okwuonu G."/>
            <person name="Ongeri F."/>
            <person name="Pham C."/>
            <person name="Simmons D."/>
            <person name="Wilczek-Boney K."/>
            <person name="Hale W."/>
            <person name="Jakkamsetti A."/>
            <person name="Pham P."/>
            <person name="Ruth R."/>
            <person name="San Lucas F."/>
            <person name="Warren J."/>
            <person name="Zhang J."/>
            <person name="Zhao Z."/>
            <person name="Zhou C."/>
            <person name="Zhu D."/>
            <person name="Lee S."/>
            <person name="Bess C."/>
            <person name="Blankenburg K."/>
            <person name="Forbes L."/>
            <person name="Fu Q."/>
            <person name="Gubbala S."/>
            <person name="Hirani K."/>
            <person name="Jayaseelan J.C."/>
            <person name="Lara F."/>
            <person name="Munidasa M."/>
            <person name="Palculict T."/>
            <person name="Patil S."/>
            <person name="Pu L.-L."/>
            <person name="Saada N."/>
            <person name="Tang L."/>
            <person name="Weissenberger G."/>
            <person name="Zhu Y."/>
            <person name="Hemphill L."/>
            <person name="Shang Y."/>
            <person name="Youmans B."/>
            <person name="Ayvaz T."/>
            <person name="Ross M."/>
            <person name="Santibanez J."/>
            <person name="Aqrawi P."/>
            <person name="Gross S."/>
            <person name="Joshi V."/>
            <person name="Fowler G."/>
            <person name="Nazareth L."/>
            <person name="Reid J."/>
            <person name="Worley K."/>
            <person name="Petrosino J."/>
            <person name="Highlander S."/>
            <person name="Gibbs R."/>
        </authorList>
    </citation>
    <scope>NUCLEOTIDE SEQUENCE [LARGE SCALE GENOMIC DNA]</scope>
    <source>
        <strain evidence="1">DSM 20284</strain>
    </source>
</reference>
<evidence type="ECO:0000313" key="2">
    <source>
        <dbReference type="Proteomes" id="UP000004470"/>
    </source>
</evidence>
<dbReference type="EMBL" id="AEEG01000002">
    <property type="protein sequence ID" value="EFL96384.1"/>
    <property type="molecule type" value="Genomic_DNA"/>
</dbReference>
<sequence length="54" mass="6430">MIFLNACQEIQNTFVFESPFEVGVDGSKIYTEKYDYLKNIYKELENMWDLSVII</sequence>